<feature type="compositionally biased region" description="Basic and acidic residues" evidence="2">
    <location>
        <begin position="920"/>
        <end position="929"/>
    </location>
</feature>
<feature type="compositionally biased region" description="Polar residues" evidence="2">
    <location>
        <begin position="655"/>
        <end position="670"/>
    </location>
</feature>
<evidence type="ECO:0000313" key="3">
    <source>
        <dbReference type="EMBL" id="GEU72832.1"/>
    </source>
</evidence>
<dbReference type="EMBL" id="BKCJ010006569">
    <property type="protein sequence ID" value="GEU72832.1"/>
    <property type="molecule type" value="Genomic_DNA"/>
</dbReference>
<feature type="coiled-coil region" evidence="1">
    <location>
        <begin position="787"/>
        <end position="818"/>
    </location>
</feature>
<organism evidence="3">
    <name type="scientific">Tanacetum cinerariifolium</name>
    <name type="common">Dalmatian daisy</name>
    <name type="synonym">Chrysanthemum cinerariifolium</name>
    <dbReference type="NCBI Taxonomy" id="118510"/>
    <lineage>
        <taxon>Eukaryota</taxon>
        <taxon>Viridiplantae</taxon>
        <taxon>Streptophyta</taxon>
        <taxon>Embryophyta</taxon>
        <taxon>Tracheophyta</taxon>
        <taxon>Spermatophyta</taxon>
        <taxon>Magnoliopsida</taxon>
        <taxon>eudicotyledons</taxon>
        <taxon>Gunneridae</taxon>
        <taxon>Pentapetalae</taxon>
        <taxon>asterids</taxon>
        <taxon>campanulids</taxon>
        <taxon>Asterales</taxon>
        <taxon>Asteraceae</taxon>
        <taxon>Asteroideae</taxon>
        <taxon>Anthemideae</taxon>
        <taxon>Anthemidinae</taxon>
        <taxon>Tanacetum</taxon>
    </lineage>
</organism>
<proteinExistence type="predicted"/>
<dbReference type="AlphaFoldDB" id="A0A6L2MJ71"/>
<protein>
    <submittedName>
        <fullName evidence="3">Uncharacterized protein</fullName>
    </submittedName>
</protein>
<evidence type="ECO:0000256" key="1">
    <source>
        <dbReference type="SAM" id="Coils"/>
    </source>
</evidence>
<evidence type="ECO:0000256" key="2">
    <source>
        <dbReference type="SAM" id="MobiDB-lite"/>
    </source>
</evidence>
<feature type="compositionally biased region" description="Low complexity" evidence="2">
    <location>
        <begin position="500"/>
        <end position="509"/>
    </location>
</feature>
<feature type="compositionally biased region" description="Basic and acidic residues" evidence="2">
    <location>
        <begin position="513"/>
        <end position="527"/>
    </location>
</feature>
<sequence length="1152" mass="132502">MQLELEDFVSREQQEWFLVLLTVDHQDIRYAMAQIEYPNQDPSKQRRKIDKIDQDPEISLIQHDAEIRGRYDQDKEVSTAKPVSTAGVAVTTASVSTADDITMAETLQLRGYSFNEIKELFETTMKRVNTFVPIETEVRGRVRRKTNKASGSVLEQPDEEENEFSQEDLHQMMMTVLEEGMNIEAYRSNIQSLSGRFTLKNLGSIGKSSVKLWSLVQERFNSTEPTEDKEIEIWVELKRLFEPDTNDELWESHKYIHDITWRLEYPLSRGVLTQMLGAKLLVKQDNEMSRELLRNIFMQICPRLPNQDFVELTSEDDLLTLIKELGYSSKYDMLSTIRTDQMHQPRRLFTDVINMYIAEKSIGLDRLRESRAQILWAMYNQNNVDYVDLLWEDFMYQADNREISSARKEHMPYPIFTKVIIDHFISKVNTISMRNMINLHIIRDDTLLAYKTYLDYATGKVHPKKEMKFKKPASPKLKTVPASPKEPTQKGKRVKRAAKKATTASTTGVVIRDTPETLRKSKQETHKLQASGSSEGADFESEVPDEPTGKTKNTSEGTGVKPGVLDVSKDDSADSEAESWVTVKMKVTMLMTMMMMMMTVVIMMTEVMVMKEFVLTPERNKSNDDDKMYEEEDDDVVKELYGDLYITQGLKDTDLNNAQQGGEDQQNASHESGFAQEKEDAHVTLTTVHDQTEGPLQSSSILSDFTSKLLNLDDPFPDINSLMKSLTIPPPVNPSSHPTKIPQQQTPDSTTTTTYPTMTLPEIPNFASLFQFDQRVSTLDTKVSEFNQTIRLQSNKLKEEAEAENQEFINQVDSTIKQIIKEQVKAQVSKIMPHIEKYVIESLGAKVLVRSTNQPQTSYAVAALFLKFELKKILIDKMETNKSINRSDIQKNLYNALAEAYNSDKDIFTSYGDDQGNESGHIDDQPDNEAAAKHDWFQKPDKPPTPDRREYPFDLSRPLMLIEDQGRQVVPDDYFINNDLEYLKGGSSSSKYATFTTRTKAAKHDNIKGIEDMVPTLWSPVKVAYNMHAVLGTYHWVMRWYGYGYLEEIVVRRDDNMLYKFKECDFPRLNLRDIKDMLLLLVQKKLSNLDVDDRYDLGVALQMFTRLIVILYHVEDLQLGVKSYQRKLNITRPETTRSNISKLTPYTAYKNP</sequence>
<feature type="compositionally biased region" description="Low complexity" evidence="2">
    <location>
        <begin position="742"/>
        <end position="752"/>
    </location>
</feature>
<feature type="region of interest" description="Disordered" evidence="2">
    <location>
        <begin position="466"/>
        <end position="575"/>
    </location>
</feature>
<reference evidence="3" key="1">
    <citation type="journal article" date="2019" name="Sci. Rep.">
        <title>Draft genome of Tanacetum cinerariifolium, the natural source of mosquito coil.</title>
        <authorList>
            <person name="Yamashiro T."/>
            <person name="Shiraishi A."/>
            <person name="Satake H."/>
            <person name="Nakayama K."/>
        </authorList>
    </citation>
    <scope>NUCLEOTIDE SEQUENCE</scope>
</reference>
<gene>
    <name evidence="3" type="ORF">Tci_044810</name>
</gene>
<feature type="region of interest" description="Disordered" evidence="2">
    <location>
        <begin position="732"/>
        <end position="752"/>
    </location>
</feature>
<feature type="region of interest" description="Disordered" evidence="2">
    <location>
        <begin position="908"/>
        <end position="929"/>
    </location>
</feature>
<comment type="caution">
    <text evidence="3">The sequence shown here is derived from an EMBL/GenBank/DDBJ whole genome shotgun (WGS) entry which is preliminary data.</text>
</comment>
<keyword evidence="1" id="KW-0175">Coiled coil</keyword>
<feature type="region of interest" description="Disordered" evidence="2">
    <location>
        <begin position="654"/>
        <end position="676"/>
    </location>
</feature>
<accession>A0A6L2MJ71</accession>
<name>A0A6L2MJ71_TANCI</name>
<feature type="compositionally biased region" description="Basic residues" evidence="2">
    <location>
        <begin position="490"/>
        <end position="499"/>
    </location>
</feature>